<dbReference type="HOGENOM" id="CLU_1385415_0_0_1"/>
<dbReference type="AlphaFoldDB" id="B0WWD4"/>
<dbReference type="VEuPathDB" id="VectorBase:CPIJ011461"/>
<dbReference type="VEuPathDB" id="VectorBase:CQUJHB002733"/>
<reference evidence="2" key="2">
    <citation type="submission" date="2020-05" db="UniProtKB">
        <authorList>
            <consortium name="EnsemblMetazoa"/>
        </authorList>
    </citation>
    <scope>IDENTIFICATION</scope>
    <source>
        <strain evidence="2">JHB</strain>
    </source>
</reference>
<evidence type="ECO:0000313" key="2">
    <source>
        <dbReference type="EnsemblMetazoa" id="CPIJ011461-PA"/>
    </source>
</evidence>
<dbReference type="EnsemblMetazoa" id="CPIJ011461-RA">
    <property type="protein sequence ID" value="CPIJ011461-PA"/>
    <property type="gene ID" value="CPIJ011461"/>
</dbReference>
<evidence type="ECO:0000313" key="3">
    <source>
        <dbReference type="Proteomes" id="UP000002320"/>
    </source>
</evidence>
<organism>
    <name type="scientific">Culex quinquefasciatus</name>
    <name type="common">Southern house mosquito</name>
    <name type="synonym">Culex pungens</name>
    <dbReference type="NCBI Taxonomy" id="7176"/>
    <lineage>
        <taxon>Eukaryota</taxon>
        <taxon>Metazoa</taxon>
        <taxon>Ecdysozoa</taxon>
        <taxon>Arthropoda</taxon>
        <taxon>Hexapoda</taxon>
        <taxon>Insecta</taxon>
        <taxon>Pterygota</taxon>
        <taxon>Neoptera</taxon>
        <taxon>Endopterygota</taxon>
        <taxon>Diptera</taxon>
        <taxon>Nematocera</taxon>
        <taxon>Culicoidea</taxon>
        <taxon>Culicidae</taxon>
        <taxon>Culicinae</taxon>
        <taxon>Culicini</taxon>
        <taxon>Culex</taxon>
        <taxon>Culex</taxon>
    </lineage>
</organism>
<dbReference type="EMBL" id="DS232143">
    <property type="protein sequence ID" value="EDS36026.1"/>
    <property type="molecule type" value="Genomic_DNA"/>
</dbReference>
<dbReference type="KEGG" id="cqu:CpipJ_CPIJ011461"/>
<name>B0WWD4_CULQU</name>
<accession>B0WWD4</accession>
<sequence>MPSAAASSGPNPDQQFSFDQRLHAVDVVSNLVSETMAQSNGYISAGYGDDAEDKPMLVMKSGKSGSDNGGHGITALINRQLQEESVPLLLNASPTPLMSLHMRLLHSTENKFIKKIYDPWRCAPDDALYGGSIGGIDPDYDDPEELDELGTRCGKYRPRRVPPVPVPFPSGGDILRGIIPLDVDWTALERTQRQTAV</sequence>
<dbReference type="OrthoDB" id="425611at2759"/>
<protein>
    <submittedName>
        <fullName evidence="1 2">Uncharacterized protein</fullName>
    </submittedName>
</protein>
<evidence type="ECO:0000313" key="1">
    <source>
        <dbReference type="EMBL" id="EDS36026.1"/>
    </source>
</evidence>
<dbReference type="Proteomes" id="UP000002320">
    <property type="component" value="Unassembled WGS sequence"/>
</dbReference>
<dbReference type="InParanoid" id="B0WWD4"/>
<keyword evidence="3" id="KW-1185">Reference proteome</keyword>
<reference evidence="1" key="1">
    <citation type="submission" date="2007-03" db="EMBL/GenBank/DDBJ databases">
        <title>Annotation of Culex pipiens quinquefasciatus.</title>
        <authorList>
            <consortium name="The Broad Institute Genome Sequencing Platform"/>
            <person name="Atkinson P.W."/>
            <person name="Hemingway J."/>
            <person name="Christensen B.M."/>
            <person name="Higgs S."/>
            <person name="Kodira C."/>
            <person name="Hannick L."/>
            <person name="Megy K."/>
            <person name="O'Leary S."/>
            <person name="Pearson M."/>
            <person name="Haas B.J."/>
            <person name="Mauceli E."/>
            <person name="Wortman J.R."/>
            <person name="Lee N.H."/>
            <person name="Guigo R."/>
            <person name="Stanke M."/>
            <person name="Alvarado L."/>
            <person name="Amedeo P."/>
            <person name="Antoine C.H."/>
            <person name="Arensburger P."/>
            <person name="Bidwell S.L."/>
            <person name="Crawford M."/>
            <person name="Camaro F."/>
            <person name="Devon K."/>
            <person name="Engels R."/>
            <person name="Hammond M."/>
            <person name="Howarth C."/>
            <person name="Koehrsen M."/>
            <person name="Lawson D."/>
            <person name="Montgomery P."/>
            <person name="Nene V."/>
            <person name="Nusbaum C."/>
            <person name="Puiu D."/>
            <person name="Romero-Severson J."/>
            <person name="Severson D.W."/>
            <person name="Shumway M."/>
            <person name="Sisk P."/>
            <person name="Stolte C."/>
            <person name="Zeng Q."/>
            <person name="Eisenstadt E."/>
            <person name="Fraser-Liggett C."/>
            <person name="Strausberg R."/>
            <person name="Galagan J."/>
            <person name="Birren B."/>
            <person name="Collins F.H."/>
        </authorList>
    </citation>
    <scope>NUCLEOTIDE SEQUENCE [LARGE SCALE GENOMIC DNA]</scope>
    <source>
        <strain evidence="1">JHB</strain>
    </source>
</reference>
<gene>
    <name evidence="2" type="primary">6044157</name>
    <name evidence="1" type="ORF">CpipJ_CPIJ011461</name>
</gene>
<proteinExistence type="predicted"/>